<evidence type="ECO:0000256" key="1">
    <source>
        <dbReference type="SAM" id="Phobius"/>
    </source>
</evidence>
<organism evidence="2 3">
    <name type="scientific">Paramecium tetraurelia</name>
    <dbReference type="NCBI Taxonomy" id="5888"/>
    <lineage>
        <taxon>Eukaryota</taxon>
        <taxon>Sar</taxon>
        <taxon>Alveolata</taxon>
        <taxon>Ciliophora</taxon>
        <taxon>Intramacronucleata</taxon>
        <taxon>Oligohymenophorea</taxon>
        <taxon>Peniculida</taxon>
        <taxon>Parameciidae</taxon>
        <taxon>Paramecium</taxon>
    </lineage>
</organism>
<keyword evidence="1" id="KW-0812">Transmembrane</keyword>
<dbReference type="InParanoid" id="A0D7U2"/>
<evidence type="ECO:0000313" key="3">
    <source>
        <dbReference type="Proteomes" id="UP000000600"/>
    </source>
</evidence>
<dbReference type="PANTHER" id="PTHR31398">
    <property type="entry name" value="MEIOTIC NUCLEAR DIVISION PROTEIN 1 HOMOLOG"/>
    <property type="match status" value="1"/>
</dbReference>
<accession>A0D7U2</accession>
<reference evidence="2 3" key="1">
    <citation type="journal article" date="2006" name="Nature">
        <title>Global trends of whole-genome duplications revealed by the ciliate Paramecium tetraurelia.</title>
        <authorList>
            <consortium name="Genoscope"/>
            <person name="Aury J.-M."/>
            <person name="Jaillon O."/>
            <person name="Duret L."/>
            <person name="Noel B."/>
            <person name="Jubin C."/>
            <person name="Porcel B.M."/>
            <person name="Segurens B."/>
            <person name="Daubin V."/>
            <person name="Anthouard V."/>
            <person name="Aiach N."/>
            <person name="Arnaiz O."/>
            <person name="Billaut A."/>
            <person name="Beisson J."/>
            <person name="Blanc I."/>
            <person name="Bouhouche K."/>
            <person name="Camara F."/>
            <person name="Duharcourt S."/>
            <person name="Guigo R."/>
            <person name="Gogendeau D."/>
            <person name="Katinka M."/>
            <person name="Keller A.-M."/>
            <person name="Kissmehl R."/>
            <person name="Klotz C."/>
            <person name="Koll F."/>
            <person name="Le Moue A."/>
            <person name="Lepere C."/>
            <person name="Malinsky S."/>
            <person name="Nowacki M."/>
            <person name="Nowak J.K."/>
            <person name="Plattner H."/>
            <person name="Poulain J."/>
            <person name="Ruiz F."/>
            <person name="Serrano V."/>
            <person name="Zagulski M."/>
            <person name="Dessen P."/>
            <person name="Betermier M."/>
            <person name="Weissenbach J."/>
            <person name="Scarpelli C."/>
            <person name="Schachter V."/>
            <person name="Sperling L."/>
            <person name="Meyer E."/>
            <person name="Cohen J."/>
            <person name="Wincker P."/>
        </authorList>
    </citation>
    <scope>NUCLEOTIDE SEQUENCE [LARGE SCALE GENOMIC DNA]</scope>
    <source>
        <strain evidence="2 3">Stock d4-2</strain>
    </source>
</reference>
<dbReference type="KEGG" id="ptm:GSPATT00014076001"/>
<dbReference type="Proteomes" id="UP000000600">
    <property type="component" value="Unassembled WGS sequence"/>
</dbReference>
<feature type="transmembrane region" description="Helical" evidence="1">
    <location>
        <begin position="27"/>
        <end position="48"/>
    </location>
</feature>
<dbReference type="EMBL" id="CT868319">
    <property type="protein sequence ID" value="CAK79109.1"/>
    <property type="molecule type" value="Genomic_DNA"/>
</dbReference>
<dbReference type="eggNOG" id="ENOG502SJ6P">
    <property type="taxonomic scope" value="Eukaryota"/>
</dbReference>
<dbReference type="HOGENOM" id="CLU_007792_1_0_1"/>
<dbReference type="RefSeq" id="XP_001446506.1">
    <property type="nucleotide sequence ID" value="XM_001446469.1"/>
</dbReference>
<keyword evidence="3" id="KW-1185">Reference proteome</keyword>
<dbReference type="GeneID" id="5032291"/>
<gene>
    <name evidence="2" type="ORF">GSPATT00014076001</name>
</gene>
<keyword evidence="1" id="KW-1133">Transmembrane helix</keyword>
<name>A0D7U2_PARTE</name>
<dbReference type="OrthoDB" id="290621at2759"/>
<dbReference type="OMA" id="YMIALQI"/>
<dbReference type="GO" id="GO:0007131">
    <property type="term" value="P:reciprocal meiotic recombination"/>
    <property type="evidence" value="ECO:0000318"/>
    <property type="project" value="GO_Central"/>
</dbReference>
<evidence type="ECO:0000313" key="2">
    <source>
        <dbReference type="EMBL" id="CAK79109.1"/>
    </source>
</evidence>
<dbReference type="PANTHER" id="PTHR31398:SF0">
    <property type="entry name" value="MEIOTIC NUCLEAR DIVISION PROTEIN 1 HOMOLOG"/>
    <property type="match status" value="1"/>
</dbReference>
<keyword evidence="1" id="KW-0472">Membrane</keyword>
<dbReference type="AlphaFoldDB" id="A0D7U2"/>
<protein>
    <recommendedName>
        <fullName evidence="4">Transmembrane protein</fullName>
    </recommendedName>
</protein>
<evidence type="ECO:0008006" key="4">
    <source>
        <dbReference type="Google" id="ProtNLM"/>
    </source>
</evidence>
<proteinExistence type="predicted"/>
<sequence length="688" mass="80834">MKVVQRFVKSCDIFGQKVDFNYKKQEAYKTGFGGCASLIIIVILIVFFQSNVLSFFAKINIFVSQTTEFEDFPDQIILNEENYMIALQIEQKNFTINPYFNITAVQQNSTRLEDGTMLKTTTEINLIPCSLDRFQKVFSKFNIDFKSQYYSLGLSDYLCPDLNYSMKLTGRFANREFNYIKITVSKCNNDTSNNSIYTWKPVCKSEESIQSYLQTTSAFKVSLYMTNLIVNPSSPQNFISAYLDDELYFTFTPKLLQRQGNIFWRKYNFQTDESLTPFKSVKNETFYARTATDFRDLTLLGTDTDVIYAQFYLRRSTFTENILRNYQKVDDLMSYLGGFLQIMIVFFGFFIQVYNKQSQLVDLSNELFDFEVEDENKKPLLSNPDDTEQQILHQNQSQSMVSLGFELSNQGGKDQIINSAQQQIRNSTQELFLSNLNLKNYQQQSQKKFYYKDQLEQKHKDELEKNRQKTGKQYFYEQIQKLFDKQKKIEFTLKYLIKRVFCQKALKSQDERLLNKAVNQVNSELDLLVMLNKIQELDKLKDLLLKKPQQIIFNFTPKPLIALKEQKIFPNRQLIHQSSMQKSLNLVNDMESSLQVGQDNGNMDQLKTLQNDSFNNSPQRMYSKLFKAYDKISVDLDKQTEENRINVQLMKSLSPKIQNIFEVTQLLESQEKIYKQNELIQISNLFKK</sequence>